<name>A0A1E8PXD5_9MYCO</name>
<gene>
    <name evidence="1" type="ORF">BEL07_25580</name>
</gene>
<protein>
    <submittedName>
        <fullName evidence="1">Uncharacterized protein</fullName>
    </submittedName>
</protein>
<organism evidence="1 2">
    <name type="scientific">Mycolicibacterium grossiae</name>
    <dbReference type="NCBI Taxonomy" id="1552759"/>
    <lineage>
        <taxon>Bacteria</taxon>
        <taxon>Bacillati</taxon>
        <taxon>Actinomycetota</taxon>
        <taxon>Actinomycetes</taxon>
        <taxon>Mycobacteriales</taxon>
        <taxon>Mycobacteriaceae</taxon>
        <taxon>Mycolicibacterium</taxon>
    </lineage>
</organism>
<reference evidence="1 2" key="1">
    <citation type="submission" date="2016-09" db="EMBL/GenBank/DDBJ databases">
        <title>genome sequence of Mycobacterium sp. 739 SCH.</title>
        <authorList>
            <person name="Greninger A.L."/>
            <person name="Qin X."/>
            <person name="Jerome K."/>
            <person name="Vora S."/>
            <person name="Quinn K."/>
        </authorList>
    </citation>
    <scope>NUCLEOTIDE SEQUENCE [LARGE SCALE GENOMIC DNA]</scope>
    <source>
        <strain evidence="1 2">SCH</strain>
    </source>
</reference>
<evidence type="ECO:0000313" key="2">
    <source>
        <dbReference type="Proteomes" id="UP000178953"/>
    </source>
</evidence>
<dbReference type="AlphaFoldDB" id="A0A1E8PXD5"/>
<comment type="caution">
    <text evidence="1">The sequence shown here is derived from an EMBL/GenBank/DDBJ whole genome shotgun (WGS) entry which is preliminary data.</text>
</comment>
<evidence type="ECO:0000313" key="1">
    <source>
        <dbReference type="EMBL" id="OFJ50905.1"/>
    </source>
</evidence>
<keyword evidence="2" id="KW-1185">Reference proteome</keyword>
<dbReference type="EMBL" id="MCHX01000088">
    <property type="protein sequence ID" value="OFJ50905.1"/>
    <property type="molecule type" value="Genomic_DNA"/>
</dbReference>
<accession>A0A1E8PXD5</accession>
<proteinExistence type="predicted"/>
<dbReference type="Proteomes" id="UP000178953">
    <property type="component" value="Unassembled WGS sequence"/>
</dbReference>
<sequence>MTSVGPRCAGQRATIVGELGFGLFPPDVVPFEGAFSEVNKVLGGMFALLETELDLGLQFDGKCLSHFGSGEKAHEFVAVNDDYCPIVRSARAAAGALENSRAEAFFEYLGGTELGF</sequence>